<dbReference type="EMBL" id="BLAF01000134">
    <property type="protein sequence ID" value="GES27459.1"/>
    <property type="molecule type" value="Genomic_DNA"/>
</dbReference>
<protein>
    <submittedName>
        <fullName evidence="1">Uncharacterized protein</fullName>
    </submittedName>
</protein>
<proteinExistence type="predicted"/>
<evidence type="ECO:0000313" key="2">
    <source>
        <dbReference type="Proteomes" id="UP000377595"/>
    </source>
</evidence>
<accession>A0A5M3Y4M6</accession>
<comment type="caution">
    <text evidence="1">The sequence shown here is derived from an EMBL/GenBank/DDBJ whole genome shotgun (WGS) entry which is preliminary data.</text>
</comment>
<evidence type="ECO:0000313" key="1">
    <source>
        <dbReference type="EMBL" id="GES27459.1"/>
    </source>
</evidence>
<organism evidence="1 2">
    <name type="scientific">Acrocarpospora pleiomorpha</name>
    <dbReference type="NCBI Taxonomy" id="90975"/>
    <lineage>
        <taxon>Bacteria</taxon>
        <taxon>Bacillati</taxon>
        <taxon>Actinomycetota</taxon>
        <taxon>Actinomycetes</taxon>
        <taxon>Streptosporangiales</taxon>
        <taxon>Streptosporangiaceae</taxon>
        <taxon>Acrocarpospora</taxon>
    </lineage>
</organism>
<dbReference type="Proteomes" id="UP000377595">
    <property type="component" value="Unassembled WGS sequence"/>
</dbReference>
<sequence>MRLLELQQLNLYPGPAGQPIRLAVVPARAEPRYQPAELFGVVEENPDRHIRDVQALTRS</sequence>
<keyword evidence="2" id="KW-1185">Reference proteome</keyword>
<dbReference type="AlphaFoldDB" id="A0A5M3Y4M6"/>
<reference evidence="1 2" key="1">
    <citation type="submission" date="2019-10" db="EMBL/GenBank/DDBJ databases">
        <title>Whole genome shotgun sequence of Acrocarpospora pleiomorpha NBRC 16267.</title>
        <authorList>
            <person name="Ichikawa N."/>
            <person name="Kimura A."/>
            <person name="Kitahashi Y."/>
            <person name="Komaki H."/>
            <person name="Oguchi A."/>
        </authorList>
    </citation>
    <scope>NUCLEOTIDE SEQUENCE [LARGE SCALE GENOMIC DNA]</scope>
    <source>
        <strain evidence="1 2">NBRC 16267</strain>
    </source>
</reference>
<gene>
    <name evidence="1" type="ORF">Aple_103590</name>
</gene>
<name>A0A5M3Y4M6_9ACTN</name>